<keyword evidence="2" id="KW-1185">Reference proteome</keyword>
<comment type="caution">
    <text evidence="1">The sequence shown here is derived from an EMBL/GenBank/DDBJ whole genome shotgun (WGS) entry which is preliminary data.</text>
</comment>
<dbReference type="RefSeq" id="WP_192773105.1">
    <property type="nucleotide sequence ID" value="NZ_BAAASY010000019.1"/>
</dbReference>
<sequence length="58" mass="6567">MLTVGKDAPEVERRLKAGLVECPGCGARLAPWGHARQRQVFGEGKIVWRLIYEYRRAA</sequence>
<proteinExistence type="predicted"/>
<gene>
    <name evidence="1" type="ORF">H4W81_000273</name>
</gene>
<name>A0ABR9K656_9ACTN</name>
<organism evidence="1 2">
    <name type="scientific">Nonomuraea africana</name>
    <dbReference type="NCBI Taxonomy" id="46171"/>
    <lineage>
        <taxon>Bacteria</taxon>
        <taxon>Bacillati</taxon>
        <taxon>Actinomycetota</taxon>
        <taxon>Actinomycetes</taxon>
        <taxon>Streptosporangiales</taxon>
        <taxon>Streptosporangiaceae</taxon>
        <taxon>Nonomuraea</taxon>
    </lineage>
</organism>
<protein>
    <submittedName>
        <fullName evidence="1">Uncharacterized protein</fullName>
    </submittedName>
</protein>
<evidence type="ECO:0000313" key="2">
    <source>
        <dbReference type="Proteomes" id="UP000661607"/>
    </source>
</evidence>
<reference evidence="1 2" key="1">
    <citation type="submission" date="2020-10" db="EMBL/GenBank/DDBJ databases">
        <title>Sequencing the genomes of 1000 actinobacteria strains.</title>
        <authorList>
            <person name="Klenk H.-P."/>
        </authorList>
    </citation>
    <scope>NUCLEOTIDE SEQUENCE [LARGE SCALE GENOMIC DNA]</scope>
    <source>
        <strain evidence="1 2">DSM 43748</strain>
    </source>
</reference>
<accession>A0ABR9K656</accession>
<evidence type="ECO:0000313" key="1">
    <source>
        <dbReference type="EMBL" id="MBE1557494.1"/>
    </source>
</evidence>
<dbReference type="Proteomes" id="UP000661607">
    <property type="component" value="Unassembled WGS sequence"/>
</dbReference>
<dbReference type="EMBL" id="JADBEF010000001">
    <property type="protein sequence ID" value="MBE1557494.1"/>
    <property type="molecule type" value="Genomic_DNA"/>
</dbReference>